<dbReference type="PANTHER" id="PTHR11927:SF9">
    <property type="entry name" value="L-FUCOSYLTRANSFERASE"/>
    <property type="match status" value="1"/>
</dbReference>
<dbReference type="EMBL" id="MN740999">
    <property type="protein sequence ID" value="QHU22176.1"/>
    <property type="molecule type" value="Genomic_DNA"/>
</dbReference>
<dbReference type="Gene3D" id="3.40.50.11350">
    <property type="match status" value="1"/>
</dbReference>
<protein>
    <recommendedName>
        <fullName evidence="4">Glycosyltransferase</fullName>
    </recommendedName>
</protein>
<evidence type="ECO:0000256" key="1">
    <source>
        <dbReference type="ARBA" id="ARBA00022676"/>
    </source>
</evidence>
<name>A0A6C0KYH1_9ZZZZ</name>
<evidence type="ECO:0008006" key="4">
    <source>
        <dbReference type="Google" id="ProtNLM"/>
    </source>
</evidence>
<dbReference type="CDD" id="cd11301">
    <property type="entry name" value="Fut1_Fut2_like"/>
    <property type="match status" value="1"/>
</dbReference>
<reference evidence="3" key="1">
    <citation type="journal article" date="2020" name="Nature">
        <title>Giant virus diversity and host interactions through global metagenomics.</title>
        <authorList>
            <person name="Schulz F."/>
            <person name="Roux S."/>
            <person name="Paez-Espino D."/>
            <person name="Jungbluth S."/>
            <person name="Walsh D.A."/>
            <person name="Denef V.J."/>
            <person name="McMahon K.D."/>
            <person name="Konstantinidis K.T."/>
            <person name="Eloe-Fadrosh E.A."/>
            <person name="Kyrpides N.C."/>
            <person name="Woyke T."/>
        </authorList>
    </citation>
    <scope>NUCLEOTIDE SEQUENCE</scope>
    <source>
        <strain evidence="3">GVMAG-S-3300013286-35</strain>
    </source>
</reference>
<organism evidence="3">
    <name type="scientific">viral metagenome</name>
    <dbReference type="NCBI Taxonomy" id="1070528"/>
    <lineage>
        <taxon>unclassified sequences</taxon>
        <taxon>metagenomes</taxon>
        <taxon>organismal metagenomes</taxon>
    </lineage>
</organism>
<evidence type="ECO:0000313" key="3">
    <source>
        <dbReference type="EMBL" id="QHU22176.1"/>
    </source>
</evidence>
<evidence type="ECO:0000256" key="2">
    <source>
        <dbReference type="ARBA" id="ARBA00022679"/>
    </source>
</evidence>
<proteinExistence type="predicted"/>
<dbReference type="PANTHER" id="PTHR11927">
    <property type="entry name" value="GALACTOSIDE 2-L-FUCOSYLTRANSFERASE"/>
    <property type="match status" value="1"/>
</dbReference>
<keyword evidence="2" id="KW-0808">Transferase</keyword>
<dbReference type="Pfam" id="PF01531">
    <property type="entry name" value="Glyco_transf_11"/>
    <property type="match status" value="1"/>
</dbReference>
<keyword evidence="1" id="KW-0328">Glycosyltransferase</keyword>
<dbReference type="AlphaFoldDB" id="A0A6C0KYH1"/>
<accession>A0A6C0KYH1</accession>
<dbReference type="GO" id="GO:0008107">
    <property type="term" value="F:galactoside 2-alpha-L-fucosyltransferase activity"/>
    <property type="evidence" value="ECO:0007669"/>
    <property type="project" value="InterPro"/>
</dbReference>
<dbReference type="GO" id="GO:0016020">
    <property type="term" value="C:membrane"/>
    <property type="evidence" value="ECO:0007669"/>
    <property type="project" value="InterPro"/>
</dbReference>
<dbReference type="GO" id="GO:0005975">
    <property type="term" value="P:carbohydrate metabolic process"/>
    <property type="evidence" value="ECO:0007669"/>
    <property type="project" value="InterPro"/>
</dbReference>
<dbReference type="InterPro" id="IPR002516">
    <property type="entry name" value="Glyco_trans_11"/>
</dbReference>
<sequence>MENYESIWKHIFDENFKNIKPNTAIHGKFESEQYFIEYKQYIKESLEFRDDINVMAEKYIDEIKYLYPGKSLVGIHIRRGDFINNLEFNRDTYYERNLLSYIGYCSEKYFKEDENVFLIFTGGSHDNINTDDITWCKTYLPKWRNVHFCEENREIIDFAILAKCEHTILTSKSTFGWWASYLNKNKDKKIYVPRHSIGPKIYNPDSFWSEEFIQVTLSTSD</sequence>